<keyword evidence="3" id="KW-1185">Reference proteome</keyword>
<feature type="transmembrane region" description="Helical" evidence="1">
    <location>
        <begin position="22"/>
        <end position="43"/>
    </location>
</feature>
<organism evidence="2 3">
    <name type="scientific">Bryocella elongata</name>
    <dbReference type="NCBI Taxonomy" id="863522"/>
    <lineage>
        <taxon>Bacteria</taxon>
        <taxon>Pseudomonadati</taxon>
        <taxon>Acidobacteriota</taxon>
        <taxon>Terriglobia</taxon>
        <taxon>Terriglobales</taxon>
        <taxon>Acidobacteriaceae</taxon>
        <taxon>Bryocella</taxon>
    </lineage>
</organism>
<keyword evidence="1" id="KW-0812">Transmembrane</keyword>
<proteinExistence type="predicted"/>
<name>A0A1H5YK27_9BACT</name>
<sequence>MYTAGVMDVHPPHEPIHTFKDFLLHIVTITIGLLIALGLEAAVEHVHQHHLLHTAEINLRQELANNRSVLSKDRAQIASSEKALTNNLKLLRALKAHQSSDIVPDFGWYWSDMENAGWNTARDTGAIALMSYDQAQGYSVVYSQQSYVNAAASVYIRDIYASSAPAQEGRSLHDLSPEELDREIAATEHALADLRLLDDLSRSLETLYNDAGHEL</sequence>
<evidence type="ECO:0000313" key="2">
    <source>
        <dbReference type="EMBL" id="SEG24499.1"/>
    </source>
</evidence>
<dbReference type="Proteomes" id="UP000236728">
    <property type="component" value="Unassembled WGS sequence"/>
</dbReference>
<keyword evidence="1" id="KW-0472">Membrane</keyword>
<gene>
    <name evidence="2" type="ORF">SAMN05421819_2360</name>
</gene>
<reference evidence="2 3" key="1">
    <citation type="submission" date="2016-10" db="EMBL/GenBank/DDBJ databases">
        <authorList>
            <person name="de Groot N.N."/>
        </authorList>
    </citation>
    <scope>NUCLEOTIDE SEQUENCE [LARGE SCALE GENOMIC DNA]</scope>
    <source>
        <strain evidence="2 3">DSM 22489</strain>
    </source>
</reference>
<dbReference type="AlphaFoldDB" id="A0A1H5YK27"/>
<accession>A0A1H5YK27</accession>
<evidence type="ECO:0000313" key="3">
    <source>
        <dbReference type="Proteomes" id="UP000236728"/>
    </source>
</evidence>
<dbReference type="EMBL" id="FNVA01000003">
    <property type="protein sequence ID" value="SEG24499.1"/>
    <property type="molecule type" value="Genomic_DNA"/>
</dbReference>
<protein>
    <submittedName>
        <fullName evidence="2">Uncharacterized protein</fullName>
    </submittedName>
</protein>
<keyword evidence="1" id="KW-1133">Transmembrane helix</keyword>
<evidence type="ECO:0000256" key="1">
    <source>
        <dbReference type="SAM" id="Phobius"/>
    </source>
</evidence>